<dbReference type="Proteomes" id="UP000317421">
    <property type="component" value="Unassembled WGS sequence"/>
</dbReference>
<comment type="caution">
    <text evidence="2">The sequence shown here is derived from an EMBL/GenBank/DDBJ whole genome shotgun (WGS) entry which is preliminary data.</text>
</comment>
<dbReference type="AlphaFoldDB" id="A0A5C5ZXE7"/>
<evidence type="ECO:0000313" key="2">
    <source>
        <dbReference type="EMBL" id="TWT92322.1"/>
    </source>
</evidence>
<name>A0A5C5ZXE7_9BACT</name>
<gene>
    <name evidence="2" type="ORF">Pla108_41210</name>
</gene>
<sequence length="40" mass="3824">MPATGIGLSGARVPPAGGHGPVAFGGAEALTFRASSLETD</sequence>
<dbReference type="EMBL" id="SJPR01000011">
    <property type="protein sequence ID" value="TWT92322.1"/>
    <property type="molecule type" value="Genomic_DNA"/>
</dbReference>
<feature type="region of interest" description="Disordered" evidence="1">
    <location>
        <begin position="1"/>
        <end position="20"/>
    </location>
</feature>
<organism evidence="2 3">
    <name type="scientific">Botrimarina colliarenosi</name>
    <dbReference type="NCBI Taxonomy" id="2528001"/>
    <lineage>
        <taxon>Bacteria</taxon>
        <taxon>Pseudomonadati</taxon>
        <taxon>Planctomycetota</taxon>
        <taxon>Planctomycetia</taxon>
        <taxon>Pirellulales</taxon>
        <taxon>Lacipirellulaceae</taxon>
        <taxon>Botrimarina</taxon>
    </lineage>
</organism>
<evidence type="ECO:0000313" key="3">
    <source>
        <dbReference type="Proteomes" id="UP000317421"/>
    </source>
</evidence>
<protein>
    <submittedName>
        <fullName evidence="2">Uncharacterized protein</fullName>
    </submittedName>
</protein>
<proteinExistence type="predicted"/>
<accession>A0A5C5ZXE7</accession>
<keyword evidence="3" id="KW-1185">Reference proteome</keyword>
<reference evidence="2 3" key="1">
    <citation type="submission" date="2019-02" db="EMBL/GenBank/DDBJ databases">
        <title>Deep-cultivation of Planctomycetes and their phenomic and genomic characterization uncovers novel biology.</title>
        <authorList>
            <person name="Wiegand S."/>
            <person name="Jogler M."/>
            <person name="Boedeker C."/>
            <person name="Pinto D."/>
            <person name="Vollmers J."/>
            <person name="Rivas-Marin E."/>
            <person name="Kohn T."/>
            <person name="Peeters S.H."/>
            <person name="Heuer A."/>
            <person name="Rast P."/>
            <person name="Oberbeckmann S."/>
            <person name="Bunk B."/>
            <person name="Jeske O."/>
            <person name="Meyerdierks A."/>
            <person name="Storesund J.E."/>
            <person name="Kallscheuer N."/>
            <person name="Luecker S."/>
            <person name="Lage O.M."/>
            <person name="Pohl T."/>
            <person name="Merkel B.J."/>
            <person name="Hornburger P."/>
            <person name="Mueller R.-W."/>
            <person name="Bruemmer F."/>
            <person name="Labrenz M."/>
            <person name="Spormann A.M."/>
            <person name="Op Den Camp H."/>
            <person name="Overmann J."/>
            <person name="Amann R."/>
            <person name="Jetten M.S.M."/>
            <person name="Mascher T."/>
            <person name="Medema M.H."/>
            <person name="Devos D.P."/>
            <person name="Kaster A.-K."/>
            <person name="Ovreas L."/>
            <person name="Rohde M."/>
            <person name="Galperin M.Y."/>
            <person name="Jogler C."/>
        </authorList>
    </citation>
    <scope>NUCLEOTIDE SEQUENCE [LARGE SCALE GENOMIC DNA]</scope>
    <source>
        <strain evidence="2 3">Pla108</strain>
    </source>
</reference>
<evidence type="ECO:0000256" key="1">
    <source>
        <dbReference type="SAM" id="MobiDB-lite"/>
    </source>
</evidence>